<dbReference type="InterPro" id="IPR009511">
    <property type="entry name" value="MAD1/Cdc20-bound-Mad2-bd"/>
</dbReference>
<dbReference type="KEGG" id="dhe:111598270"/>
<reference evidence="2" key="1">
    <citation type="submission" date="2025-08" db="UniProtKB">
        <authorList>
            <consortium name="RefSeq"/>
        </authorList>
    </citation>
    <scope>IDENTIFICATION</scope>
    <source>
        <strain evidence="2">15085-1641.00</strain>
        <tissue evidence="2">Whole body</tissue>
    </source>
</reference>
<proteinExistence type="predicted"/>
<evidence type="ECO:0000313" key="1">
    <source>
        <dbReference type="Proteomes" id="UP000504633"/>
    </source>
</evidence>
<gene>
    <name evidence="2" type="primary">LOC111598270</name>
</gene>
<dbReference type="GO" id="GO:0007096">
    <property type="term" value="P:regulation of exit from mitosis"/>
    <property type="evidence" value="ECO:0007669"/>
    <property type="project" value="InterPro"/>
</dbReference>
<dbReference type="AlphaFoldDB" id="A0A6J1LQP8"/>
<dbReference type="Gene3D" id="3.30.900.20">
    <property type="match status" value="1"/>
</dbReference>
<dbReference type="GeneID" id="111598270"/>
<dbReference type="OMA" id="MDQNVKN"/>
<keyword evidence="1" id="KW-1185">Reference proteome</keyword>
<evidence type="ECO:0000313" key="2">
    <source>
        <dbReference type="RefSeq" id="XP_023169215.1"/>
    </source>
</evidence>
<dbReference type="InterPro" id="IPR053729">
    <property type="entry name" value="MAD2L1BP_domain_sf"/>
</dbReference>
<accession>A0A6J1LQP8</accession>
<dbReference type="OrthoDB" id="6334764at2759"/>
<name>A0A6J1LQP8_DROHY</name>
<dbReference type="PANTHER" id="PTHR15681">
    <property type="entry name" value="MAD2L1-BINDING PROTEIN"/>
    <property type="match status" value="1"/>
</dbReference>
<dbReference type="GO" id="GO:0005634">
    <property type="term" value="C:nucleus"/>
    <property type="evidence" value="ECO:0007669"/>
    <property type="project" value="InterPro"/>
</dbReference>
<dbReference type="PANTHER" id="PTHR15681:SF1">
    <property type="entry name" value="MAD2L1-BINDING PROTEIN"/>
    <property type="match status" value="1"/>
</dbReference>
<dbReference type="Proteomes" id="UP000504633">
    <property type="component" value="Unplaced"/>
</dbReference>
<protein>
    <submittedName>
        <fullName evidence="2">Uncharacterized protein LOC111598270</fullName>
    </submittedName>
</protein>
<sequence>MAQNTKNIELRLQDVDVLTAGITAEFVISILDFLLFHRSQIPFVYKTYKYYVNKWDEDNHKENKQESFNHYQLQKQRSLAKETKDAISNMRELIRRTFRGNKAVKSLRFLFGNNTFMPSESYTVHIPHASISKYHGDLHSMPDGPMNQTLLQLLTCEELYSLWSTELKATNVFLELELLTSEQEQQVDTWKLFPKDVISQLPRSCKNVHLHLLHVNEKEKSDLQCCKELTIYEDIAILNLHSTDVKDEVCIEETEQKTGWWQADVIVHGFRAPKFDLWSS</sequence>
<organism evidence="1 2">
    <name type="scientific">Drosophila hydei</name>
    <name type="common">Fruit fly</name>
    <dbReference type="NCBI Taxonomy" id="7224"/>
    <lineage>
        <taxon>Eukaryota</taxon>
        <taxon>Metazoa</taxon>
        <taxon>Ecdysozoa</taxon>
        <taxon>Arthropoda</taxon>
        <taxon>Hexapoda</taxon>
        <taxon>Insecta</taxon>
        <taxon>Pterygota</taxon>
        <taxon>Neoptera</taxon>
        <taxon>Endopterygota</taxon>
        <taxon>Diptera</taxon>
        <taxon>Brachycera</taxon>
        <taxon>Muscomorpha</taxon>
        <taxon>Ephydroidea</taxon>
        <taxon>Drosophilidae</taxon>
        <taxon>Drosophila</taxon>
    </lineage>
</organism>
<dbReference type="RefSeq" id="XP_023169215.1">
    <property type="nucleotide sequence ID" value="XM_023313447.2"/>
</dbReference>